<evidence type="ECO:0000313" key="2">
    <source>
        <dbReference type="EMBL" id="TSE04888.1"/>
    </source>
</evidence>
<keyword evidence="3" id="KW-1185">Reference proteome</keyword>
<reference evidence="2 3" key="1">
    <citation type="submission" date="2019-07" db="EMBL/GenBank/DDBJ databases">
        <title>The draft genome sequence of Aquimarina algiphila M91.</title>
        <authorList>
            <person name="Meng X."/>
        </authorList>
    </citation>
    <scope>NUCLEOTIDE SEQUENCE [LARGE SCALE GENOMIC DNA]</scope>
    <source>
        <strain evidence="2 3">M91</strain>
    </source>
</reference>
<feature type="domain" description="DUF6265" evidence="1">
    <location>
        <begin position="29"/>
        <end position="134"/>
    </location>
</feature>
<accession>A0A554VDH8</accession>
<evidence type="ECO:0000259" key="1">
    <source>
        <dbReference type="Pfam" id="PF19780"/>
    </source>
</evidence>
<dbReference type="OrthoDB" id="5382295at2"/>
<dbReference type="Pfam" id="PF19780">
    <property type="entry name" value="DUF6265"/>
    <property type="match status" value="1"/>
</dbReference>
<dbReference type="InterPro" id="IPR046232">
    <property type="entry name" value="DUF6265"/>
</dbReference>
<protein>
    <recommendedName>
        <fullName evidence="1">DUF6265 domain-containing protein</fullName>
    </recommendedName>
</protein>
<gene>
    <name evidence="2" type="ORF">FOF46_24700</name>
</gene>
<proteinExistence type="predicted"/>
<dbReference type="RefSeq" id="WP_143918302.1">
    <property type="nucleotide sequence ID" value="NZ_CANMIK010000075.1"/>
</dbReference>
<comment type="caution">
    <text evidence="2">The sequence shown here is derived from an EMBL/GenBank/DDBJ whole genome shotgun (WGS) entry which is preliminary data.</text>
</comment>
<organism evidence="2 3">
    <name type="scientific">Aquimarina algiphila</name>
    <dbReference type="NCBI Taxonomy" id="2047982"/>
    <lineage>
        <taxon>Bacteria</taxon>
        <taxon>Pseudomonadati</taxon>
        <taxon>Bacteroidota</taxon>
        <taxon>Flavobacteriia</taxon>
        <taxon>Flavobacteriales</taxon>
        <taxon>Flavobacteriaceae</taxon>
        <taxon>Aquimarina</taxon>
    </lineage>
</organism>
<dbReference type="EMBL" id="VLNR01000069">
    <property type="protein sequence ID" value="TSE04888.1"/>
    <property type="molecule type" value="Genomic_DNA"/>
</dbReference>
<sequence length="156" mass="18514">MRIIKLSIILVVFVLQHVYGQKIEMQKINFLIGTWKIEGKESYETWQNKDGKFTGESYKIRDEKKYVSEKLEIKLFDNNLVYIAKVFNQNEGKGIRFILKQSERYLFSFENLQHDFPKKIQYKIINKDELLVSVLGEHDKGFSYTLIRVHSSGKEN</sequence>
<name>A0A554VDH8_9FLAO</name>
<evidence type="ECO:0000313" key="3">
    <source>
        <dbReference type="Proteomes" id="UP000318833"/>
    </source>
</evidence>
<dbReference type="AlphaFoldDB" id="A0A554VDH8"/>
<dbReference type="Proteomes" id="UP000318833">
    <property type="component" value="Unassembled WGS sequence"/>
</dbReference>